<dbReference type="Proteomes" id="UP000366766">
    <property type="component" value="Unassembled WGS sequence"/>
</dbReference>
<name>A0A564WNC3_9FIRM</name>
<sequence length="49" mass="5681">MRINDFKATDDKDKKELEKKLNSFKLEKVLSLWYFVRSSGKATIVGSKS</sequence>
<accession>A0A564WNC3</accession>
<protein>
    <submittedName>
        <fullName evidence="1">Uncharacterized protein</fullName>
    </submittedName>
</protein>
<gene>
    <name evidence="1" type="ORF">BWLFYP14_01135</name>
</gene>
<proteinExistence type="predicted"/>
<organism evidence="1 2">
    <name type="scientific">Blautia wexlerae</name>
    <dbReference type="NCBI Taxonomy" id="418240"/>
    <lineage>
        <taxon>Bacteria</taxon>
        <taxon>Bacillati</taxon>
        <taxon>Bacillota</taxon>
        <taxon>Clostridia</taxon>
        <taxon>Lachnospirales</taxon>
        <taxon>Lachnospiraceae</taxon>
        <taxon>Blautia</taxon>
    </lineage>
</organism>
<dbReference type="RefSeq" id="WP_129923495.1">
    <property type="nucleotide sequence ID" value="NZ_CABHOF010000030.1"/>
</dbReference>
<dbReference type="EMBL" id="CABHOF010000030">
    <property type="protein sequence ID" value="VUX63777.1"/>
    <property type="molecule type" value="Genomic_DNA"/>
</dbReference>
<evidence type="ECO:0000313" key="1">
    <source>
        <dbReference type="EMBL" id="VUX63777.1"/>
    </source>
</evidence>
<reference evidence="1 2" key="1">
    <citation type="submission" date="2019-07" db="EMBL/GenBank/DDBJ databases">
        <authorList>
            <person name="Chang H.-W."/>
            <person name="Raman A."/>
            <person name="Venkatesh S."/>
            <person name="Gehrig J."/>
        </authorList>
    </citation>
    <scope>NUCLEOTIDE SEQUENCE [LARGE SCALE GENOMIC DNA]</scope>
    <source>
        <strain evidence="1">Blautia_wexlerae_LFYP_14</strain>
    </source>
</reference>
<dbReference type="AlphaFoldDB" id="A0A564WNC3"/>
<evidence type="ECO:0000313" key="2">
    <source>
        <dbReference type="Proteomes" id="UP000366766"/>
    </source>
</evidence>
<keyword evidence="2" id="KW-1185">Reference proteome</keyword>
<dbReference type="GeneID" id="70579699"/>